<proteinExistence type="inferred from homology"/>
<dbReference type="OrthoDB" id="9774737at2"/>
<dbReference type="Gene3D" id="3.40.50.10330">
    <property type="entry name" value="Probable inorganic polyphosphate/atp-NAD kinase, domain 1"/>
    <property type="match status" value="1"/>
</dbReference>
<dbReference type="EC" id="2.7.1.23" evidence="6"/>
<evidence type="ECO:0000256" key="1">
    <source>
        <dbReference type="ARBA" id="ARBA00022679"/>
    </source>
</evidence>
<feature type="binding site" evidence="6">
    <location>
        <begin position="68"/>
        <end position="69"/>
    </location>
    <ligand>
        <name>NAD(+)</name>
        <dbReference type="ChEBI" id="CHEBI:57540"/>
    </ligand>
</feature>
<comment type="similarity">
    <text evidence="6">Belongs to the NAD kinase family.</text>
</comment>
<keyword evidence="1 6" id="KW-0808">Transferase</keyword>
<evidence type="ECO:0000256" key="4">
    <source>
        <dbReference type="ARBA" id="ARBA00023027"/>
    </source>
</evidence>
<keyword evidence="6" id="KW-0963">Cytoplasm</keyword>
<feature type="active site" description="Proton acceptor" evidence="6">
    <location>
        <position position="68"/>
    </location>
</feature>
<comment type="caution">
    <text evidence="6">Lacks conserved residue(s) required for the propagation of feature annotation.</text>
</comment>
<comment type="subcellular location">
    <subcellularLocation>
        <location evidence="6">Cytoplasm</location>
    </subcellularLocation>
</comment>
<keyword evidence="8" id="KW-1185">Reference proteome</keyword>
<dbReference type="AlphaFoldDB" id="A0A238Y001"/>
<keyword evidence="6" id="KW-0067">ATP-binding</keyword>
<sequence>MQNTLKSLLLMLRTGDEQARSLGQEIADWLERRGLRATLCEHRVDGGLEACKAPEDAPWDLVLVLGGDGTFIGVARVCLHLGLPLLGLNLGRVGFLAEGADKWPKRLEALQSGRYVLSRRVCLGYAVSRGAATVCSGIAVNDVVVSRGDMARLIRLKVERESANGLERVGEMRADGLIVSTPTGSTAYGYSAGGPLVYPELAALCLTPVCPFLNTFGPMVLPADAPLRIAVEEPRGEVRMTVDGQRAFALEHGDVVRLVRCPDDLLMAQTAECGSYFAKLANKGFFTQR</sequence>
<feature type="binding site" evidence="6">
    <location>
        <position position="245"/>
    </location>
    <ligand>
        <name>NAD(+)</name>
        <dbReference type="ChEBI" id="CHEBI:57540"/>
    </ligand>
</feature>
<keyword evidence="6" id="KW-0547">Nucleotide-binding</keyword>
<dbReference type="GO" id="GO:0005524">
    <property type="term" value="F:ATP binding"/>
    <property type="evidence" value="ECO:0007669"/>
    <property type="project" value="UniProtKB-KW"/>
</dbReference>
<evidence type="ECO:0000256" key="2">
    <source>
        <dbReference type="ARBA" id="ARBA00022777"/>
    </source>
</evidence>
<dbReference type="GO" id="GO:0046872">
    <property type="term" value="F:metal ion binding"/>
    <property type="evidence" value="ECO:0007669"/>
    <property type="project" value="UniProtKB-UniRule"/>
</dbReference>
<dbReference type="InterPro" id="IPR016064">
    <property type="entry name" value="NAD/diacylglycerol_kinase_sf"/>
</dbReference>
<accession>A0A238Y001</accession>
<feature type="binding site" evidence="6">
    <location>
        <begin position="141"/>
        <end position="142"/>
    </location>
    <ligand>
        <name>NAD(+)</name>
        <dbReference type="ChEBI" id="CHEBI:57540"/>
    </ligand>
</feature>
<keyword evidence="2 6" id="KW-0418">Kinase</keyword>
<organism evidence="7 8">
    <name type="scientific">Humidesulfovibrio mexicanus</name>
    <dbReference type="NCBI Taxonomy" id="147047"/>
    <lineage>
        <taxon>Bacteria</taxon>
        <taxon>Pseudomonadati</taxon>
        <taxon>Thermodesulfobacteriota</taxon>
        <taxon>Desulfovibrionia</taxon>
        <taxon>Desulfovibrionales</taxon>
        <taxon>Desulfovibrionaceae</taxon>
        <taxon>Humidesulfovibrio</taxon>
    </lineage>
</organism>
<dbReference type="InterPro" id="IPR017437">
    <property type="entry name" value="ATP-NAD_kinase_PpnK-typ_C"/>
</dbReference>
<evidence type="ECO:0000313" key="8">
    <source>
        <dbReference type="Proteomes" id="UP000198324"/>
    </source>
</evidence>
<dbReference type="InterPro" id="IPR017438">
    <property type="entry name" value="ATP-NAD_kinase_N"/>
</dbReference>
<dbReference type="PANTHER" id="PTHR20275:SF0">
    <property type="entry name" value="NAD KINASE"/>
    <property type="match status" value="1"/>
</dbReference>
<evidence type="ECO:0000256" key="6">
    <source>
        <dbReference type="HAMAP-Rule" id="MF_00361"/>
    </source>
</evidence>
<keyword evidence="3 6" id="KW-0521">NADP</keyword>
<evidence type="ECO:0000256" key="5">
    <source>
        <dbReference type="ARBA" id="ARBA00047925"/>
    </source>
</evidence>
<dbReference type="GO" id="GO:0006741">
    <property type="term" value="P:NADP+ biosynthetic process"/>
    <property type="evidence" value="ECO:0007669"/>
    <property type="project" value="UniProtKB-UniRule"/>
</dbReference>
<dbReference type="Pfam" id="PF01513">
    <property type="entry name" value="NAD_kinase"/>
    <property type="match status" value="1"/>
</dbReference>
<dbReference type="GO" id="GO:0005737">
    <property type="term" value="C:cytoplasm"/>
    <property type="evidence" value="ECO:0007669"/>
    <property type="project" value="UniProtKB-SubCell"/>
</dbReference>
<feature type="binding site" evidence="6">
    <location>
        <position position="175"/>
    </location>
    <ligand>
        <name>NAD(+)</name>
        <dbReference type="ChEBI" id="CHEBI:57540"/>
    </ligand>
</feature>
<feature type="binding site" evidence="6">
    <location>
        <position position="152"/>
    </location>
    <ligand>
        <name>NAD(+)</name>
        <dbReference type="ChEBI" id="CHEBI:57540"/>
    </ligand>
</feature>
<dbReference type="SUPFAM" id="SSF111331">
    <property type="entry name" value="NAD kinase/diacylglycerol kinase-like"/>
    <property type="match status" value="1"/>
</dbReference>
<dbReference type="EMBL" id="FZOC01000001">
    <property type="protein sequence ID" value="SNR64282.1"/>
    <property type="molecule type" value="Genomic_DNA"/>
</dbReference>
<dbReference type="Pfam" id="PF20143">
    <property type="entry name" value="NAD_kinase_C"/>
    <property type="match status" value="1"/>
</dbReference>
<dbReference type="Proteomes" id="UP000198324">
    <property type="component" value="Unassembled WGS sequence"/>
</dbReference>
<dbReference type="Gene3D" id="2.60.200.30">
    <property type="entry name" value="Probable inorganic polyphosphate/atp-NAD kinase, domain 2"/>
    <property type="match status" value="1"/>
</dbReference>
<evidence type="ECO:0000313" key="7">
    <source>
        <dbReference type="EMBL" id="SNR64282.1"/>
    </source>
</evidence>
<feature type="binding site" evidence="6">
    <location>
        <position position="173"/>
    </location>
    <ligand>
        <name>NAD(+)</name>
        <dbReference type="ChEBI" id="CHEBI:57540"/>
    </ligand>
</feature>
<feature type="binding site" evidence="6">
    <location>
        <begin position="186"/>
        <end position="191"/>
    </location>
    <ligand>
        <name>NAD(+)</name>
        <dbReference type="ChEBI" id="CHEBI:57540"/>
    </ligand>
</feature>
<comment type="function">
    <text evidence="6">Involved in the regulation of the intracellular balance of NAD and NADP, and is a key enzyme in the biosynthesis of NADP. Catalyzes specifically the phosphorylation on 2'-hydroxyl of the adenosine moiety of NAD to yield NADP.</text>
</comment>
<protein>
    <recommendedName>
        <fullName evidence="6">NAD kinase</fullName>
        <ecNumber evidence="6">2.7.1.23</ecNumber>
    </recommendedName>
    <alternativeName>
        <fullName evidence="6">ATP-dependent NAD kinase</fullName>
    </alternativeName>
</protein>
<dbReference type="HAMAP" id="MF_00361">
    <property type="entry name" value="NAD_kinase"/>
    <property type="match status" value="1"/>
</dbReference>
<dbReference type="InterPro" id="IPR002504">
    <property type="entry name" value="NADK"/>
</dbReference>
<dbReference type="GO" id="GO:0003951">
    <property type="term" value="F:NAD+ kinase activity"/>
    <property type="evidence" value="ECO:0007669"/>
    <property type="project" value="UniProtKB-UniRule"/>
</dbReference>
<dbReference type="GO" id="GO:0051287">
    <property type="term" value="F:NAD binding"/>
    <property type="evidence" value="ECO:0007669"/>
    <property type="project" value="UniProtKB-ARBA"/>
</dbReference>
<evidence type="ECO:0000256" key="3">
    <source>
        <dbReference type="ARBA" id="ARBA00022857"/>
    </source>
</evidence>
<gene>
    <name evidence="6" type="primary">nadK</name>
    <name evidence="7" type="ORF">SAMN04488503_0557</name>
</gene>
<comment type="catalytic activity">
    <reaction evidence="5 6">
        <text>NAD(+) + ATP = ADP + NADP(+) + H(+)</text>
        <dbReference type="Rhea" id="RHEA:18629"/>
        <dbReference type="ChEBI" id="CHEBI:15378"/>
        <dbReference type="ChEBI" id="CHEBI:30616"/>
        <dbReference type="ChEBI" id="CHEBI:57540"/>
        <dbReference type="ChEBI" id="CHEBI:58349"/>
        <dbReference type="ChEBI" id="CHEBI:456216"/>
        <dbReference type="EC" id="2.7.1.23"/>
    </reaction>
</comment>
<name>A0A238Y001_9BACT</name>
<comment type="cofactor">
    <cofactor evidence="6">
        <name>a divalent metal cation</name>
        <dbReference type="ChEBI" id="CHEBI:60240"/>
    </cofactor>
</comment>
<dbReference type="GO" id="GO:0019674">
    <property type="term" value="P:NAD+ metabolic process"/>
    <property type="evidence" value="ECO:0007669"/>
    <property type="project" value="InterPro"/>
</dbReference>
<keyword evidence="4 6" id="KW-0520">NAD</keyword>
<reference evidence="7 8" key="1">
    <citation type="submission" date="2017-06" db="EMBL/GenBank/DDBJ databases">
        <authorList>
            <person name="Kim H.J."/>
            <person name="Triplett B.A."/>
        </authorList>
    </citation>
    <scope>NUCLEOTIDE SEQUENCE [LARGE SCALE GENOMIC DNA]</scope>
    <source>
        <strain evidence="7 8">DSM 13116</strain>
    </source>
</reference>
<dbReference type="PANTHER" id="PTHR20275">
    <property type="entry name" value="NAD KINASE"/>
    <property type="match status" value="1"/>
</dbReference>